<gene>
    <name evidence="1" type="ORF">BLL52_3230</name>
</gene>
<reference evidence="1 2" key="1">
    <citation type="submission" date="2017-01" db="EMBL/GenBank/DDBJ databases">
        <title>Genome sequence of Rhodoferax antarcticus ANT.BR, a psychrophilic purple nonsulfur bacterium from an Antarctic microbial mat.</title>
        <authorList>
            <person name="Baker J."/>
            <person name="Riester C."/>
            <person name="Skinner B."/>
            <person name="Newell A."/>
            <person name="Swingley W."/>
            <person name="Madigan M."/>
            <person name="Jung D."/>
            <person name="Asao M."/>
            <person name="Chen M."/>
            <person name="Loughlin P."/>
            <person name="Pan H."/>
            <person name="Lin S."/>
            <person name="Li N."/>
            <person name="Shaw J."/>
            <person name="Prado M."/>
            <person name="Sherman C."/>
            <person name="Li X."/>
            <person name="Tang J."/>
            <person name="Blankenship R."/>
            <person name="Zhao T."/>
            <person name="Touchman J."/>
            <person name="Sattley M."/>
        </authorList>
    </citation>
    <scope>NUCLEOTIDE SEQUENCE [LARGE SCALE GENOMIC DNA]</scope>
    <source>
        <strain evidence="1 2">ANT.BR</strain>
    </source>
</reference>
<protein>
    <submittedName>
        <fullName evidence="1">Uncharacterized protein</fullName>
    </submittedName>
</protein>
<name>A0A1Q8YC46_9BURK</name>
<evidence type="ECO:0000313" key="2">
    <source>
        <dbReference type="Proteomes" id="UP000185911"/>
    </source>
</evidence>
<accession>A0A1Q8YC46</accession>
<dbReference type="Proteomes" id="UP000185911">
    <property type="component" value="Unassembled WGS sequence"/>
</dbReference>
<keyword evidence="2" id="KW-1185">Reference proteome</keyword>
<dbReference type="AlphaFoldDB" id="A0A1Q8YC46"/>
<organism evidence="1 2">
    <name type="scientific">Rhodoferax antarcticus ANT.BR</name>
    <dbReference type="NCBI Taxonomy" id="1111071"/>
    <lineage>
        <taxon>Bacteria</taxon>
        <taxon>Pseudomonadati</taxon>
        <taxon>Pseudomonadota</taxon>
        <taxon>Betaproteobacteria</taxon>
        <taxon>Burkholderiales</taxon>
        <taxon>Comamonadaceae</taxon>
        <taxon>Rhodoferax</taxon>
    </lineage>
</organism>
<comment type="caution">
    <text evidence="1">The sequence shown here is derived from an EMBL/GenBank/DDBJ whole genome shotgun (WGS) entry which is preliminary data.</text>
</comment>
<sequence>MGFVYASEADILNKALFGLTAKEWRRANPDAEGNIRDNASREQLVVMSSLESQNALLIQ</sequence>
<dbReference type="EMBL" id="MSYM01000016">
    <property type="protein sequence ID" value="OLP05562.1"/>
    <property type="molecule type" value="Genomic_DNA"/>
</dbReference>
<proteinExistence type="predicted"/>
<evidence type="ECO:0000313" key="1">
    <source>
        <dbReference type="EMBL" id="OLP05562.1"/>
    </source>
</evidence>